<dbReference type="RefSeq" id="WP_245365128.1">
    <property type="nucleotide sequence ID" value="NZ_JBEPNV010000004.1"/>
</dbReference>
<feature type="compositionally biased region" description="Acidic residues" evidence="1">
    <location>
        <begin position="1"/>
        <end position="10"/>
    </location>
</feature>
<evidence type="ECO:0000256" key="1">
    <source>
        <dbReference type="SAM" id="MobiDB-lite"/>
    </source>
</evidence>
<name>A0ABV2NTJ9_9HYPH</name>
<feature type="region of interest" description="Disordered" evidence="1">
    <location>
        <begin position="1"/>
        <end position="66"/>
    </location>
</feature>
<protein>
    <submittedName>
        <fullName evidence="2">Uncharacterized protein YjbJ (UPF0337 family)</fullName>
    </submittedName>
</protein>
<evidence type="ECO:0000313" key="2">
    <source>
        <dbReference type="EMBL" id="MET3869861.1"/>
    </source>
</evidence>
<reference evidence="2 3" key="1">
    <citation type="submission" date="2024-06" db="EMBL/GenBank/DDBJ databases">
        <title>Genomics of switchgrass bacterial isolates.</title>
        <authorList>
            <person name="Shade A."/>
        </authorList>
    </citation>
    <scope>NUCLEOTIDE SEQUENCE [LARGE SCALE GENOMIC DNA]</scope>
    <source>
        <strain evidence="2 3">PvP084</strain>
    </source>
</reference>
<feature type="compositionally biased region" description="Basic residues" evidence="1">
    <location>
        <begin position="36"/>
        <end position="45"/>
    </location>
</feature>
<proteinExistence type="predicted"/>
<gene>
    <name evidence="2" type="ORF">ABIC20_007246</name>
</gene>
<dbReference type="EMBL" id="JBEPNW010000007">
    <property type="protein sequence ID" value="MET3869861.1"/>
    <property type="molecule type" value="Genomic_DNA"/>
</dbReference>
<dbReference type="InterPro" id="IPR036629">
    <property type="entry name" value="YjbJ_sf"/>
</dbReference>
<keyword evidence="3" id="KW-1185">Reference proteome</keyword>
<evidence type="ECO:0000313" key="3">
    <source>
        <dbReference type="Proteomes" id="UP001549119"/>
    </source>
</evidence>
<sequence>MNESDDAGETEEAKGSVTEAIGKITADPVVEAAGAAKKRRGRARAARAGGADRPGARPPRARRDEG</sequence>
<dbReference type="SUPFAM" id="SSF69047">
    <property type="entry name" value="Hypothetical protein YjbJ"/>
    <property type="match status" value="1"/>
</dbReference>
<organism evidence="2 3">
    <name type="scientific">Methylobacterium radiotolerans</name>
    <dbReference type="NCBI Taxonomy" id="31998"/>
    <lineage>
        <taxon>Bacteria</taxon>
        <taxon>Pseudomonadati</taxon>
        <taxon>Pseudomonadota</taxon>
        <taxon>Alphaproteobacteria</taxon>
        <taxon>Hyphomicrobiales</taxon>
        <taxon>Methylobacteriaceae</taxon>
        <taxon>Methylobacterium</taxon>
    </lineage>
</organism>
<dbReference type="Proteomes" id="UP001549119">
    <property type="component" value="Unassembled WGS sequence"/>
</dbReference>
<accession>A0ABV2NTJ9</accession>
<comment type="caution">
    <text evidence="2">The sequence shown here is derived from an EMBL/GenBank/DDBJ whole genome shotgun (WGS) entry which is preliminary data.</text>
</comment>